<dbReference type="PROSITE" id="PS50977">
    <property type="entry name" value="HTH_TETR_2"/>
    <property type="match status" value="1"/>
</dbReference>
<dbReference type="PANTHER" id="PTHR30055">
    <property type="entry name" value="HTH-TYPE TRANSCRIPTIONAL REGULATOR RUTR"/>
    <property type="match status" value="1"/>
</dbReference>
<dbReference type="PANTHER" id="PTHR30055:SF200">
    <property type="entry name" value="HTH-TYPE TRANSCRIPTIONAL REPRESSOR BDCR"/>
    <property type="match status" value="1"/>
</dbReference>
<proteinExistence type="predicted"/>
<dbReference type="PRINTS" id="PR00455">
    <property type="entry name" value="HTHTETR"/>
</dbReference>
<dbReference type="InterPro" id="IPR036271">
    <property type="entry name" value="Tet_transcr_reg_TetR-rel_C_sf"/>
</dbReference>
<dbReference type="SUPFAM" id="SSF48498">
    <property type="entry name" value="Tetracyclin repressor-like, C-terminal domain"/>
    <property type="match status" value="1"/>
</dbReference>
<name>A0A6M3ZLU7_9BURK</name>
<dbReference type="GO" id="GO:0000976">
    <property type="term" value="F:transcription cis-regulatory region binding"/>
    <property type="evidence" value="ECO:0007669"/>
    <property type="project" value="TreeGrafter"/>
</dbReference>
<dbReference type="Proteomes" id="UP000501648">
    <property type="component" value="Chromosome"/>
</dbReference>
<dbReference type="EMBL" id="CP008956">
    <property type="protein sequence ID" value="QJP99505.1"/>
    <property type="molecule type" value="Genomic_DNA"/>
</dbReference>
<dbReference type="GO" id="GO:0003700">
    <property type="term" value="F:DNA-binding transcription factor activity"/>
    <property type="evidence" value="ECO:0007669"/>
    <property type="project" value="TreeGrafter"/>
</dbReference>
<gene>
    <name evidence="4" type="ORF">C798_04485</name>
</gene>
<dbReference type="SUPFAM" id="SSF46689">
    <property type="entry name" value="Homeodomain-like"/>
    <property type="match status" value="1"/>
</dbReference>
<evidence type="ECO:0000313" key="5">
    <source>
        <dbReference type="Proteomes" id="UP000501648"/>
    </source>
</evidence>
<feature type="DNA-binding region" description="H-T-H motif" evidence="2">
    <location>
        <begin position="35"/>
        <end position="54"/>
    </location>
</feature>
<dbReference type="AlphaFoldDB" id="A0A6M3ZLU7"/>
<dbReference type="InterPro" id="IPR001647">
    <property type="entry name" value="HTH_TetR"/>
</dbReference>
<evidence type="ECO:0000313" key="4">
    <source>
        <dbReference type="EMBL" id="QJP99505.1"/>
    </source>
</evidence>
<reference evidence="4 5" key="1">
    <citation type="journal article" date="2012" name="J. Bacteriol.">
        <title>Genome sequence of the pathogenic Herbaspirillum seropedicae strain Os34, isolated from rice roots.</title>
        <authorList>
            <person name="Ye W."/>
            <person name="Ye S."/>
            <person name="Liu J."/>
            <person name="Chang S."/>
            <person name="Chen M."/>
            <person name="Zhu B."/>
            <person name="Guo L."/>
            <person name="An Q."/>
        </authorList>
    </citation>
    <scope>NUCLEOTIDE SEQUENCE [LARGE SCALE GENOMIC DNA]</scope>
    <source>
        <strain evidence="4 5">Os34</strain>
    </source>
</reference>
<evidence type="ECO:0000259" key="3">
    <source>
        <dbReference type="PROSITE" id="PS50977"/>
    </source>
</evidence>
<protein>
    <submittedName>
        <fullName evidence="4">TetR/AcrR family transcriptional regulator</fullName>
    </submittedName>
</protein>
<dbReference type="InterPro" id="IPR050109">
    <property type="entry name" value="HTH-type_TetR-like_transc_reg"/>
</dbReference>
<accession>A0A6M3ZLU7</accession>
<dbReference type="RefSeq" id="WP_026052318.1">
    <property type="nucleotide sequence ID" value="NZ_CP008956.1"/>
</dbReference>
<organism evidence="4 5">
    <name type="scientific">Herbaspirillum rubrisubalbicans Os34</name>
    <dbReference type="NCBI Taxonomy" id="1235827"/>
    <lineage>
        <taxon>Bacteria</taxon>
        <taxon>Pseudomonadati</taxon>
        <taxon>Pseudomonadota</taxon>
        <taxon>Betaproteobacteria</taxon>
        <taxon>Burkholderiales</taxon>
        <taxon>Oxalobacteraceae</taxon>
        <taxon>Herbaspirillum</taxon>
    </lineage>
</organism>
<dbReference type="InterPro" id="IPR009057">
    <property type="entry name" value="Homeodomain-like_sf"/>
</dbReference>
<evidence type="ECO:0000256" key="1">
    <source>
        <dbReference type="ARBA" id="ARBA00023125"/>
    </source>
</evidence>
<sequence length="201" mass="22536">MRPPAKPSSPPLPPRDRILQVAQDLFYRHGVKATGVDRVIAEAGVTKVTFYRNFPSKDDLIRAFLQQRHEQWITWFKKRLAISLESQTAANRKKHPLDPLLEVAGEWFNAPSFRGCAFANTVAEVGHSLPSIIEIAQKHKREVQEVIEALLPRDTRSSDIAWAATLALDGAIVNAQFGDASQESSLRILLHLLRALEKNIS</sequence>
<feature type="domain" description="HTH tetR-type" evidence="3">
    <location>
        <begin position="12"/>
        <end position="72"/>
    </location>
</feature>
<evidence type="ECO:0000256" key="2">
    <source>
        <dbReference type="PROSITE-ProRule" id="PRU00335"/>
    </source>
</evidence>
<dbReference type="Gene3D" id="1.10.357.10">
    <property type="entry name" value="Tetracycline Repressor, domain 2"/>
    <property type="match status" value="1"/>
</dbReference>
<keyword evidence="1 2" id="KW-0238">DNA-binding</keyword>
<dbReference type="Pfam" id="PF00440">
    <property type="entry name" value="TetR_N"/>
    <property type="match status" value="1"/>
</dbReference>